<comment type="subunit">
    <text evidence="3">Homodimer.</text>
</comment>
<dbReference type="InterPro" id="IPR013149">
    <property type="entry name" value="ADH-like_C"/>
</dbReference>
<dbReference type="Gene3D" id="3.40.50.720">
    <property type="entry name" value="NAD(P)-binding Rossmann-like Domain"/>
    <property type="match status" value="1"/>
</dbReference>
<proteinExistence type="inferred from homology"/>
<sequence length="386" mass="41925">MASAPEQFEGFMIHSSEKWSDFTKGKFTPKIFEDYDVDIENECCGVCGSDVHTITGGWGDLAVSPICVGHEIIGKVLRVGPKVKGFKPGDRVGVGAQVQSCMKCPQCKSDNENYCPHQFGNGYRADLADTYGAPYNVGGADSGKPMKDRDGNQIWSQGGYSSHSRVHEQFVFPIPDNIPSYEAGPMMCAGLTTYSPLRRAGTEPGKKVAIVGIGGLGHFALLWAKGLGAEVTALSHTAGKKEEALKLGADHFVFTKDKDWAKPLAFTFDFILNCADMTNEFDLKTYMSTLAVNGTFHNVGLPDKPLPEMMAQDFAPNGSSIGGSHIGSKKEALEMLKLASEKGLHPMIEQIDISEAGCKKAVEKLKINDVRYRITLVGFDKAFHKK</sequence>
<evidence type="ECO:0000313" key="14">
    <source>
        <dbReference type="Proteomes" id="UP000235672"/>
    </source>
</evidence>
<keyword evidence="14" id="KW-1185">Reference proteome</keyword>
<reference evidence="13 14" key="1">
    <citation type="submission" date="2016-05" db="EMBL/GenBank/DDBJ databases">
        <title>A degradative enzymes factory behind the ericoid mycorrhizal symbiosis.</title>
        <authorList>
            <consortium name="DOE Joint Genome Institute"/>
            <person name="Martino E."/>
            <person name="Morin E."/>
            <person name="Grelet G."/>
            <person name="Kuo A."/>
            <person name="Kohler A."/>
            <person name="Daghino S."/>
            <person name="Barry K."/>
            <person name="Choi C."/>
            <person name="Cichocki N."/>
            <person name="Clum A."/>
            <person name="Copeland A."/>
            <person name="Hainaut M."/>
            <person name="Haridas S."/>
            <person name="Labutti K."/>
            <person name="Lindquist E."/>
            <person name="Lipzen A."/>
            <person name="Khouja H.-R."/>
            <person name="Murat C."/>
            <person name="Ohm R."/>
            <person name="Olson A."/>
            <person name="Spatafora J."/>
            <person name="Veneault-Fourrey C."/>
            <person name="Henrissat B."/>
            <person name="Grigoriev I."/>
            <person name="Martin F."/>
            <person name="Perotto S."/>
        </authorList>
    </citation>
    <scope>NUCLEOTIDE SEQUENCE [LARGE SCALE GENOMIC DNA]</scope>
    <source>
        <strain evidence="13 14">UAMH 7357</strain>
    </source>
</reference>
<dbReference type="InterPro" id="IPR011032">
    <property type="entry name" value="GroES-like_sf"/>
</dbReference>
<dbReference type="Gene3D" id="3.90.180.10">
    <property type="entry name" value="Medium-chain alcohol dehydrogenases, catalytic domain"/>
    <property type="match status" value="1"/>
</dbReference>
<dbReference type="FunFam" id="3.40.50.720:FF:000158">
    <property type="entry name" value="Zinc-binding alcohol dehydrogenase"/>
    <property type="match status" value="1"/>
</dbReference>
<dbReference type="OrthoDB" id="1879366at2759"/>
<dbReference type="Pfam" id="PF08240">
    <property type="entry name" value="ADH_N"/>
    <property type="match status" value="1"/>
</dbReference>
<dbReference type="InterPro" id="IPR047109">
    <property type="entry name" value="CAD-like"/>
</dbReference>
<evidence type="ECO:0000256" key="10">
    <source>
        <dbReference type="ARBA" id="ARBA00050997"/>
    </source>
</evidence>
<evidence type="ECO:0000256" key="2">
    <source>
        <dbReference type="ARBA" id="ARBA00008072"/>
    </source>
</evidence>
<evidence type="ECO:0000256" key="1">
    <source>
        <dbReference type="ARBA" id="ARBA00001947"/>
    </source>
</evidence>
<dbReference type="InterPro" id="IPR002328">
    <property type="entry name" value="ADH_Zn_CS"/>
</dbReference>
<dbReference type="PROSITE" id="PS00059">
    <property type="entry name" value="ADH_ZINC"/>
    <property type="match status" value="1"/>
</dbReference>
<dbReference type="Proteomes" id="UP000235672">
    <property type="component" value="Unassembled WGS sequence"/>
</dbReference>
<evidence type="ECO:0000256" key="11">
    <source>
        <dbReference type="RuleBase" id="RU361277"/>
    </source>
</evidence>
<evidence type="ECO:0000256" key="7">
    <source>
        <dbReference type="ARBA" id="ARBA00022857"/>
    </source>
</evidence>
<evidence type="ECO:0000256" key="4">
    <source>
        <dbReference type="ARBA" id="ARBA00022553"/>
    </source>
</evidence>
<evidence type="ECO:0000259" key="12">
    <source>
        <dbReference type="SMART" id="SM00829"/>
    </source>
</evidence>
<dbReference type="STRING" id="1745343.A0A2J6QR11"/>
<dbReference type="InterPro" id="IPR036291">
    <property type="entry name" value="NAD(P)-bd_dom_sf"/>
</dbReference>
<organism evidence="13 14">
    <name type="scientific">Hyaloscypha hepaticicola</name>
    <dbReference type="NCBI Taxonomy" id="2082293"/>
    <lineage>
        <taxon>Eukaryota</taxon>
        <taxon>Fungi</taxon>
        <taxon>Dikarya</taxon>
        <taxon>Ascomycota</taxon>
        <taxon>Pezizomycotina</taxon>
        <taxon>Leotiomycetes</taxon>
        <taxon>Helotiales</taxon>
        <taxon>Hyaloscyphaceae</taxon>
        <taxon>Hyaloscypha</taxon>
    </lineage>
</organism>
<dbReference type="InterPro" id="IPR013154">
    <property type="entry name" value="ADH-like_N"/>
</dbReference>
<evidence type="ECO:0000313" key="13">
    <source>
        <dbReference type="EMBL" id="PMD28706.1"/>
    </source>
</evidence>
<comment type="catalytic activity">
    <reaction evidence="10">
        <text>a primary alcohol + NADP(+) = an aldehyde + NADPH + H(+)</text>
        <dbReference type="Rhea" id="RHEA:15937"/>
        <dbReference type="ChEBI" id="CHEBI:15378"/>
        <dbReference type="ChEBI" id="CHEBI:15734"/>
        <dbReference type="ChEBI" id="CHEBI:17478"/>
        <dbReference type="ChEBI" id="CHEBI:57783"/>
        <dbReference type="ChEBI" id="CHEBI:58349"/>
        <dbReference type="EC" id="1.1.1.2"/>
    </reaction>
    <physiologicalReaction direction="left-to-right" evidence="10">
        <dbReference type="Rhea" id="RHEA:15938"/>
    </physiologicalReaction>
    <physiologicalReaction direction="right-to-left" evidence="10">
        <dbReference type="Rhea" id="RHEA:15939"/>
    </physiologicalReaction>
</comment>
<keyword evidence="4" id="KW-0597">Phosphoprotein</keyword>
<dbReference type="Pfam" id="PF00107">
    <property type="entry name" value="ADH_zinc_N"/>
    <property type="match status" value="1"/>
</dbReference>
<accession>A0A2J6QR11</accession>
<comment type="similarity">
    <text evidence="2 11">Belongs to the zinc-containing alcohol dehydrogenase family.</text>
</comment>
<dbReference type="PANTHER" id="PTHR42683">
    <property type="entry name" value="ALDEHYDE REDUCTASE"/>
    <property type="match status" value="1"/>
</dbReference>
<evidence type="ECO:0000256" key="3">
    <source>
        <dbReference type="ARBA" id="ARBA00011738"/>
    </source>
</evidence>
<dbReference type="SUPFAM" id="SSF51735">
    <property type="entry name" value="NAD(P)-binding Rossmann-fold domains"/>
    <property type="match status" value="1"/>
</dbReference>
<dbReference type="SUPFAM" id="SSF50129">
    <property type="entry name" value="GroES-like"/>
    <property type="match status" value="1"/>
</dbReference>
<name>A0A2J6QR11_9HELO</name>
<dbReference type="GO" id="GO:0008106">
    <property type="term" value="F:alcohol dehydrogenase (NADP+) activity"/>
    <property type="evidence" value="ECO:0007669"/>
    <property type="project" value="UniProtKB-EC"/>
</dbReference>
<keyword evidence="7" id="KW-0521">NADP</keyword>
<dbReference type="EMBL" id="KZ613464">
    <property type="protein sequence ID" value="PMD28706.1"/>
    <property type="molecule type" value="Genomic_DNA"/>
</dbReference>
<keyword evidence="8" id="KW-0560">Oxidoreductase</keyword>
<dbReference type="AlphaFoldDB" id="A0A2J6QR11"/>
<gene>
    <name evidence="13" type="ORF">NA56DRAFT_653362</name>
</gene>
<evidence type="ECO:0000256" key="5">
    <source>
        <dbReference type="ARBA" id="ARBA00022723"/>
    </source>
</evidence>
<evidence type="ECO:0000256" key="9">
    <source>
        <dbReference type="ARBA" id="ARBA00024074"/>
    </source>
</evidence>
<keyword evidence="5 11" id="KW-0479">Metal-binding</keyword>
<dbReference type="GO" id="GO:0006066">
    <property type="term" value="P:alcohol metabolic process"/>
    <property type="evidence" value="ECO:0007669"/>
    <property type="project" value="UniProtKB-ARBA"/>
</dbReference>
<evidence type="ECO:0000256" key="8">
    <source>
        <dbReference type="ARBA" id="ARBA00023002"/>
    </source>
</evidence>
<dbReference type="CDD" id="cd05283">
    <property type="entry name" value="CAD1"/>
    <property type="match status" value="1"/>
</dbReference>
<dbReference type="InterPro" id="IPR020843">
    <property type="entry name" value="ER"/>
</dbReference>
<dbReference type="GO" id="GO:0008270">
    <property type="term" value="F:zinc ion binding"/>
    <property type="evidence" value="ECO:0007669"/>
    <property type="project" value="InterPro"/>
</dbReference>
<feature type="domain" description="Enoyl reductase (ER)" evidence="12">
    <location>
        <begin position="20"/>
        <end position="376"/>
    </location>
</feature>
<dbReference type="SMART" id="SM00829">
    <property type="entry name" value="PKS_ER"/>
    <property type="match status" value="1"/>
</dbReference>
<evidence type="ECO:0000256" key="6">
    <source>
        <dbReference type="ARBA" id="ARBA00022833"/>
    </source>
</evidence>
<dbReference type="EC" id="1.1.1.2" evidence="9"/>
<keyword evidence="6 11" id="KW-0862">Zinc</keyword>
<comment type="cofactor">
    <cofactor evidence="1 11">
        <name>Zn(2+)</name>
        <dbReference type="ChEBI" id="CHEBI:29105"/>
    </cofactor>
</comment>
<protein>
    <recommendedName>
        <fullName evidence="9">alcohol dehydrogenase (NADP(+))</fullName>
        <ecNumber evidence="9">1.1.1.2</ecNumber>
    </recommendedName>
</protein>